<feature type="compositionally biased region" description="Pro residues" evidence="1">
    <location>
        <begin position="47"/>
        <end position="61"/>
    </location>
</feature>
<accession>A0A811NWL8</accession>
<organism evidence="3 4">
    <name type="scientific">Miscanthus lutarioriparius</name>
    <dbReference type="NCBI Taxonomy" id="422564"/>
    <lineage>
        <taxon>Eukaryota</taxon>
        <taxon>Viridiplantae</taxon>
        <taxon>Streptophyta</taxon>
        <taxon>Embryophyta</taxon>
        <taxon>Tracheophyta</taxon>
        <taxon>Spermatophyta</taxon>
        <taxon>Magnoliopsida</taxon>
        <taxon>Liliopsida</taxon>
        <taxon>Poales</taxon>
        <taxon>Poaceae</taxon>
        <taxon>PACMAD clade</taxon>
        <taxon>Panicoideae</taxon>
        <taxon>Andropogonodae</taxon>
        <taxon>Andropogoneae</taxon>
        <taxon>Saccharinae</taxon>
        <taxon>Miscanthus</taxon>
    </lineage>
</organism>
<name>A0A811NWL8_9POAL</name>
<dbReference type="Proteomes" id="UP000604825">
    <property type="component" value="Unassembled WGS sequence"/>
</dbReference>
<dbReference type="EMBL" id="CAJGYO010000005">
    <property type="protein sequence ID" value="CAD6231350.1"/>
    <property type="molecule type" value="Genomic_DNA"/>
</dbReference>
<feature type="compositionally biased region" description="Low complexity" evidence="1">
    <location>
        <begin position="74"/>
        <end position="87"/>
    </location>
</feature>
<evidence type="ECO:0000313" key="3">
    <source>
        <dbReference type="EMBL" id="CAD6231350.1"/>
    </source>
</evidence>
<reference evidence="3" key="1">
    <citation type="submission" date="2020-10" db="EMBL/GenBank/DDBJ databases">
        <authorList>
            <person name="Han B."/>
            <person name="Lu T."/>
            <person name="Zhao Q."/>
            <person name="Huang X."/>
            <person name="Zhao Y."/>
        </authorList>
    </citation>
    <scope>NUCLEOTIDE SEQUENCE</scope>
</reference>
<feature type="chain" id="PRO_5032442608" evidence="2">
    <location>
        <begin position="33"/>
        <end position="87"/>
    </location>
</feature>
<dbReference type="AlphaFoldDB" id="A0A811NWL8"/>
<feature type="region of interest" description="Disordered" evidence="1">
    <location>
        <begin position="47"/>
        <end position="87"/>
    </location>
</feature>
<evidence type="ECO:0000313" key="4">
    <source>
        <dbReference type="Proteomes" id="UP000604825"/>
    </source>
</evidence>
<keyword evidence="4" id="KW-1185">Reference proteome</keyword>
<sequence length="87" mass="9063">MATICHRPRPLLLAFAAVTIVLLVMVTGGADATPAWKISIGHFHPPIPPTEPFPPPPPPHLLPTTHETNEKGGTAATATVTTAAESN</sequence>
<proteinExistence type="predicted"/>
<feature type="signal peptide" evidence="2">
    <location>
        <begin position="1"/>
        <end position="32"/>
    </location>
</feature>
<gene>
    <name evidence="3" type="ORF">NCGR_LOCUS21458</name>
</gene>
<comment type="caution">
    <text evidence="3">The sequence shown here is derived from an EMBL/GenBank/DDBJ whole genome shotgun (WGS) entry which is preliminary data.</text>
</comment>
<evidence type="ECO:0000256" key="1">
    <source>
        <dbReference type="SAM" id="MobiDB-lite"/>
    </source>
</evidence>
<keyword evidence="2" id="KW-0732">Signal</keyword>
<evidence type="ECO:0000256" key="2">
    <source>
        <dbReference type="SAM" id="SignalP"/>
    </source>
</evidence>
<protein>
    <submittedName>
        <fullName evidence="3">Uncharacterized protein</fullName>
    </submittedName>
</protein>